<feature type="domain" description="NAD-dependent epimerase/dehydratase" evidence="7">
    <location>
        <begin position="5"/>
        <end position="117"/>
    </location>
</feature>
<dbReference type="STRING" id="913774.A0A0C3GSE0"/>
<dbReference type="HOGENOM" id="CLU_071330_3_0_1"/>
<evidence type="ECO:0000256" key="1">
    <source>
        <dbReference type="ARBA" id="ARBA00004450"/>
    </source>
</evidence>
<name>A0A0C3GSE0_OIDMZ</name>
<dbReference type="Proteomes" id="UP000054321">
    <property type="component" value="Unassembled WGS sequence"/>
</dbReference>
<evidence type="ECO:0000256" key="2">
    <source>
        <dbReference type="ARBA" id="ARBA00006617"/>
    </source>
</evidence>
<keyword evidence="3" id="KW-1000">Mitochondrion outer membrane</keyword>
<keyword evidence="9" id="KW-1185">Reference proteome</keyword>
<dbReference type="PANTHER" id="PTHR14097">
    <property type="entry name" value="OXIDOREDUCTASE HTATIP2"/>
    <property type="match status" value="1"/>
</dbReference>
<comment type="similarity">
    <text evidence="2">Belongs to the FMP52 family.</text>
</comment>
<sequence>MTSAAIVGSTGLVGSHILSTLLSLPSISSVHAFARREPPVTDAKLHVIISKDSLEWPSKLSSITPTPSIFFSGLGTTRAAAGGLENQRKIDYDLNLALARAAKESGVKVYVLISAQAASAMSSLALPKMKGELEDSVMALGFEHTVILRPGLILGAREESRPVEAAARMIAGFVGLLGNMFKDAWAQNADVIGKAAIKSGLQALEGKAEKVWIVRQSDIVKLGRTE</sequence>
<dbReference type="GO" id="GO:0051170">
    <property type="term" value="P:import into nucleus"/>
    <property type="evidence" value="ECO:0007669"/>
    <property type="project" value="TreeGrafter"/>
</dbReference>
<evidence type="ECO:0000256" key="3">
    <source>
        <dbReference type="ARBA" id="ARBA00022787"/>
    </source>
</evidence>
<dbReference type="InterPro" id="IPR001509">
    <property type="entry name" value="Epimerase_deHydtase"/>
</dbReference>
<evidence type="ECO:0000313" key="8">
    <source>
        <dbReference type="EMBL" id="KIM94199.1"/>
    </source>
</evidence>
<evidence type="ECO:0000256" key="5">
    <source>
        <dbReference type="ARBA" id="ARBA00023128"/>
    </source>
</evidence>
<evidence type="ECO:0000313" key="9">
    <source>
        <dbReference type="Proteomes" id="UP000054321"/>
    </source>
</evidence>
<accession>A0A0C3GSE0</accession>
<keyword evidence="6" id="KW-0472">Membrane</keyword>
<dbReference type="OrthoDB" id="430436at2759"/>
<comment type="subcellular location">
    <subcellularLocation>
        <location evidence="1">Mitochondrion outer membrane</location>
        <topology evidence="1">Peripheral membrane protein</topology>
    </subcellularLocation>
</comment>
<protein>
    <recommendedName>
        <fullName evidence="7">NAD-dependent epimerase/dehydratase domain-containing protein</fullName>
    </recommendedName>
</protein>
<dbReference type="EMBL" id="KN832891">
    <property type="protein sequence ID" value="KIM94199.1"/>
    <property type="molecule type" value="Genomic_DNA"/>
</dbReference>
<reference evidence="8 9" key="1">
    <citation type="submission" date="2014-04" db="EMBL/GenBank/DDBJ databases">
        <authorList>
            <consortium name="DOE Joint Genome Institute"/>
            <person name="Kuo A."/>
            <person name="Martino E."/>
            <person name="Perotto S."/>
            <person name="Kohler A."/>
            <person name="Nagy L.G."/>
            <person name="Floudas D."/>
            <person name="Copeland A."/>
            <person name="Barry K.W."/>
            <person name="Cichocki N."/>
            <person name="Veneault-Fourrey C."/>
            <person name="LaButti K."/>
            <person name="Lindquist E.A."/>
            <person name="Lipzen A."/>
            <person name="Lundell T."/>
            <person name="Morin E."/>
            <person name="Murat C."/>
            <person name="Sun H."/>
            <person name="Tunlid A."/>
            <person name="Henrissat B."/>
            <person name="Grigoriev I.V."/>
            <person name="Hibbett D.S."/>
            <person name="Martin F."/>
            <person name="Nordberg H.P."/>
            <person name="Cantor M.N."/>
            <person name="Hua S.X."/>
        </authorList>
    </citation>
    <scope>NUCLEOTIDE SEQUENCE [LARGE SCALE GENOMIC DNA]</scope>
    <source>
        <strain evidence="8 9">Zn</strain>
    </source>
</reference>
<evidence type="ECO:0000256" key="4">
    <source>
        <dbReference type="ARBA" id="ARBA00022946"/>
    </source>
</evidence>
<dbReference type="InterPro" id="IPR036291">
    <property type="entry name" value="NAD(P)-bd_dom_sf"/>
</dbReference>
<evidence type="ECO:0000256" key="6">
    <source>
        <dbReference type="ARBA" id="ARBA00023136"/>
    </source>
</evidence>
<dbReference type="InParanoid" id="A0A0C3GSE0"/>
<organism evidence="8 9">
    <name type="scientific">Oidiodendron maius (strain Zn)</name>
    <dbReference type="NCBI Taxonomy" id="913774"/>
    <lineage>
        <taxon>Eukaryota</taxon>
        <taxon>Fungi</taxon>
        <taxon>Dikarya</taxon>
        <taxon>Ascomycota</taxon>
        <taxon>Pezizomycotina</taxon>
        <taxon>Leotiomycetes</taxon>
        <taxon>Leotiomycetes incertae sedis</taxon>
        <taxon>Myxotrichaceae</taxon>
        <taxon>Oidiodendron</taxon>
    </lineage>
</organism>
<dbReference type="PANTHER" id="PTHR14097:SF7">
    <property type="entry name" value="OXIDOREDUCTASE HTATIP2"/>
    <property type="match status" value="1"/>
</dbReference>
<dbReference type="Pfam" id="PF01370">
    <property type="entry name" value="Epimerase"/>
    <property type="match status" value="1"/>
</dbReference>
<dbReference type="FunFam" id="3.40.50.720:FF:000366">
    <property type="entry name" value="Protein FMP52, mitochondrial"/>
    <property type="match status" value="1"/>
</dbReference>
<dbReference type="SUPFAM" id="SSF51735">
    <property type="entry name" value="NAD(P)-binding Rossmann-fold domains"/>
    <property type="match status" value="1"/>
</dbReference>
<keyword evidence="4" id="KW-0809">Transit peptide</keyword>
<gene>
    <name evidence="8" type="ORF">OIDMADRAFT_45933</name>
</gene>
<dbReference type="Gene3D" id="3.40.50.720">
    <property type="entry name" value="NAD(P)-binding Rossmann-like Domain"/>
    <property type="match status" value="1"/>
</dbReference>
<proteinExistence type="inferred from homology"/>
<reference evidence="9" key="2">
    <citation type="submission" date="2015-01" db="EMBL/GenBank/DDBJ databases">
        <title>Evolutionary Origins and Diversification of the Mycorrhizal Mutualists.</title>
        <authorList>
            <consortium name="DOE Joint Genome Institute"/>
            <consortium name="Mycorrhizal Genomics Consortium"/>
            <person name="Kohler A."/>
            <person name="Kuo A."/>
            <person name="Nagy L.G."/>
            <person name="Floudas D."/>
            <person name="Copeland A."/>
            <person name="Barry K.W."/>
            <person name="Cichocki N."/>
            <person name="Veneault-Fourrey C."/>
            <person name="LaButti K."/>
            <person name="Lindquist E.A."/>
            <person name="Lipzen A."/>
            <person name="Lundell T."/>
            <person name="Morin E."/>
            <person name="Murat C."/>
            <person name="Riley R."/>
            <person name="Ohm R."/>
            <person name="Sun H."/>
            <person name="Tunlid A."/>
            <person name="Henrissat B."/>
            <person name="Grigoriev I.V."/>
            <person name="Hibbett D.S."/>
            <person name="Martin F."/>
        </authorList>
    </citation>
    <scope>NUCLEOTIDE SEQUENCE [LARGE SCALE GENOMIC DNA]</scope>
    <source>
        <strain evidence="9">Zn</strain>
    </source>
</reference>
<dbReference type="AlphaFoldDB" id="A0A0C3GSE0"/>
<keyword evidence="5" id="KW-0496">Mitochondrion</keyword>
<dbReference type="GO" id="GO:0005741">
    <property type="term" value="C:mitochondrial outer membrane"/>
    <property type="evidence" value="ECO:0007669"/>
    <property type="project" value="UniProtKB-SubCell"/>
</dbReference>
<dbReference type="FunCoup" id="A0A0C3GSE0">
    <property type="interactions" value="122"/>
</dbReference>
<evidence type="ECO:0000259" key="7">
    <source>
        <dbReference type="Pfam" id="PF01370"/>
    </source>
</evidence>